<dbReference type="Proteomes" id="UP001049176">
    <property type="component" value="Chromosome 3"/>
</dbReference>
<comment type="caution">
    <text evidence="1">The sequence shown here is derived from an EMBL/GenBank/DDBJ whole genome shotgun (WGS) entry which is preliminary data.</text>
</comment>
<dbReference type="KEGG" id="more:E1B28_006837"/>
<proteinExistence type="predicted"/>
<reference evidence="1" key="1">
    <citation type="journal article" date="2021" name="Genome Biol. Evol.">
        <title>The assembled and annotated genome of the fairy-ring fungus Marasmius oreades.</title>
        <authorList>
            <person name="Hiltunen M."/>
            <person name="Ament-Velasquez S.L."/>
            <person name="Johannesson H."/>
        </authorList>
    </citation>
    <scope>NUCLEOTIDE SEQUENCE</scope>
    <source>
        <strain evidence="1">03SP1</strain>
    </source>
</reference>
<dbReference type="RefSeq" id="XP_043012634.1">
    <property type="nucleotide sequence ID" value="XM_043151538.1"/>
</dbReference>
<name>A0A9P8AAX5_9AGAR</name>
<evidence type="ECO:0000313" key="2">
    <source>
        <dbReference type="Proteomes" id="UP001049176"/>
    </source>
</evidence>
<accession>A0A9P8AAX5</accession>
<gene>
    <name evidence="1" type="ORF">E1B28_006837</name>
</gene>
<sequence length="64" mass="7204">MVAARKTEQGFQEEKEAIVKPKVAIGLLMRGFTKSTQRYPCGVLHKERFLYGAPIARSIIKAHC</sequence>
<evidence type="ECO:0000313" key="1">
    <source>
        <dbReference type="EMBL" id="KAG7096164.1"/>
    </source>
</evidence>
<protein>
    <submittedName>
        <fullName evidence="1">Uncharacterized protein</fullName>
    </submittedName>
</protein>
<organism evidence="1 2">
    <name type="scientific">Marasmius oreades</name>
    <name type="common">fairy-ring Marasmius</name>
    <dbReference type="NCBI Taxonomy" id="181124"/>
    <lineage>
        <taxon>Eukaryota</taxon>
        <taxon>Fungi</taxon>
        <taxon>Dikarya</taxon>
        <taxon>Basidiomycota</taxon>
        <taxon>Agaricomycotina</taxon>
        <taxon>Agaricomycetes</taxon>
        <taxon>Agaricomycetidae</taxon>
        <taxon>Agaricales</taxon>
        <taxon>Marasmiineae</taxon>
        <taxon>Marasmiaceae</taxon>
        <taxon>Marasmius</taxon>
    </lineage>
</organism>
<keyword evidence="2" id="KW-1185">Reference proteome</keyword>
<dbReference type="AlphaFoldDB" id="A0A9P8AAX5"/>
<dbReference type="EMBL" id="CM032183">
    <property type="protein sequence ID" value="KAG7096164.1"/>
    <property type="molecule type" value="Genomic_DNA"/>
</dbReference>
<dbReference type="GeneID" id="66075913"/>